<proteinExistence type="predicted"/>
<comment type="subcellular location">
    <subcellularLocation>
        <location evidence="1">Endomembrane system</location>
        <topology evidence="1">Multi-pass membrane protein</topology>
    </subcellularLocation>
</comment>
<dbReference type="AlphaFoldDB" id="A0ABD4T469"/>
<dbReference type="Pfam" id="PF02656">
    <property type="entry name" value="DUF202"/>
    <property type="match status" value="1"/>
</dbReference>
<gene>
    <name evidence="7" type="ORF">QQ91_0010420</name>
</gene>
<keyword evidence="4 5" id="KW-0472">Membrane</keyword>
<dbReference type="RefSeq" id="WP_166282173.1">
    <property type="nucleotide sequence ID" value="NZ_JTHE03000059.1"/>
</dbReference>
<evidence type="ECO:0000313" key="8">
    <source>
        <dbReference type="Proteomes" id="UP000031561"/>
    </source>
</evidence>
<feature type="transmembrane region" description="Helical" evidence="5">
    <location>
        <begin position="21"/>
        <end position="39"/>
    </location>
</feature>
<dbReference type="GO" id="GO:0012505">
    <property type="term" value="C:endomembrane system"/>
    <property type="evidence" value="ECO:0007669"/>
    <property type="project" value="UniProtKB-SubCell"/>
</dbReference>
<sequence>MSQQQVALAKARTDLANQRTLLAYCRTALSFFISAAALAKVYAGLFTFILCGALGLTGVIFVVAGIRVYRTYEPLGH</sequence>
<evidence type="ECO:0000313" key="7">
    <source>
        <dbReference type="EMBL" id="MCM1983235.1"/>
    </source>
</evidence>
<evidence type="ECO:0000256" key="1">
    <source>
        <dbReference type="ARBA" id="ARBA00004127"/>
    </source>
</evidence>
<protein>
    <submittedName>
        <fullName evidence="7">DUF202 domain-containing protein</fullName>
    </submittedName>
</protein>
<evidence type="ECO:0000259" key="6">
    <source>
        <dbReference type="Pfam" id="PF02656"/>
    </source>
</evidence>
<dbReference type="EMBL" id="JTHE03000059">
    <property type="protein sequence ID" value="MCM1983235.1"/>
    <property type="molecule type" value="Genomic_DNA"/>
</dbReference>
<organism evidence="7 8">
    <name type="scientific">Lyngbya confervoides BDU141951</name>
    <dbReference type="NCBI Taxonomy" id="1574623"/>
    <lineage>
        <taxon>Bacteria</taxon>
        <taxon>Bacillati</taxon>
        <taxon>Cyanobacteriota</taxon>
        <taxon>Cyanophyceae</taxon>
        <taxon>Oscillatoriophycideae</taxon>
        <taxon>Oscillatoriales</taxon>
        <taxon>Microcoleaceae</taxon>
        <taxon>Lyngbya</taxon>
    </lineage>
</organism>
<evidence type="ECO:0000256" key="3">
    <source>
        <dbReference type="ARBA" id="ARBA00022989"/>
    </source>
</evidence>
<comment type="caution">
    <text evidence="7">The sequence shown here is derived from an EMBL/GenBank/DDBJ whole genome shotgun (WGS) entry which is preliminary data.</text>
</comment>
<feature type="transmembrane region" description="Helical" evidence="5">
    <location>
        <begin position="45"/>
        <end position="69"/>
    </location>
</feature>
<evidence type="ECO:0000256" key="5">
    <source>
        <dbReference type="SAM" id="Phobius"/>
    </source>
</evidence>
<feature type="domain" description="DUF202" evidence="6">
    <location>
        <begin position="12"/>
        <end position="71"/>
    </location>
</feature>
<keyword evidence="8" id="KW-1185">Reference proteome</keyword>
<name>A0ABD4T469_9CYAN</name>
<accession>A0ABD4T469</accession>
<keyword evidence="2 5" id="KW-0812">Transmembrane</keyword>
<reference evidence="7 8" key="1">
    <citation type="journal article" date="2015" name="Genome Announc.">
        <title>Draft Genome Sequence of Filamentous Marine Cyanobacterium Lyngbya confervoides Strain BDU141951.</title>
        <authorList>
            <person name="Chandrababunaidu M.M."/>
            <person name="Sen D."/>
            <person name="Tripathy S."/>
        </authorList>
    </citation>
    <scope>NUCLEOTIDE SEQUENCE [LARGE SCALE GENOMIC DNA]</scope>
    <source>
        <strain evidence="7 8">BDU141951</strain>
    </source>
</reference>
<dbReference type="InterPro" id="IPR003807">
    <property type="entry name" value="DUF202"/>
</dbReference>
<dbReference type="Proteomes" id="UP000031561">
    <property type="component" value="Unassembled WGS sequence"/>
</dbReference>
<evidence type="ECO:0000256" key="4">
    <source>
        <dbReference type="ARBA" id="ARBA00023136"/>
    </source>
</evidence>
<keyword evidence="3 5" id="KW-1133">Transmembrane helix</keyword>
<evidence type="ECO:0000256" key="2">
    <source>
        <dbReference type="ARBA" id="ARBA00022692"/>
    </source>
</evidence>